<evidence type="ECO:0000313" key="4">
    <source>
        <dbReference type="Proteomes" id="UP001153714"/>
    </source>
</evidence>
<keyword evidence="4" id="KW-1185">Reference proteome</keyword>
<proteinExistence type="predicted"/>
<dbReference type="Proteomes" id="UP001153714">
    <property type="component" value="Chromosome 13"/>
</dbReference>
<feature type="domain" description="FP protein C-terminal" evidence="2">
    <location>
        <begin position="219"/>
        <end position="270"/>
    </location>
</feature>
<dbReference type="OrthoDB" id="5984028at2759"/>
<reference evidence="3" key="2">
    <citation type="submission" date="2022-10" db="EMBL/GenBank/DDBJ databases">
        <authorList>
            <consortium name="ENA_rothamsted_submissions"/>
            <consortium name="culmorum"/>
            <person name="King R."/>
        </authorList>
    </citation>
    <scope>NUCLEOTIDE SEQUENCE</scope>
</reference>
<evidence type="ECO:0000259" key="2">
    <source>
        <dbReference type="Pfam" id="PF25298"/>
    </source>
</evidence>
<dbReference type="InterPro" id="IPR013083">
    <property type="entry name" value="Znf_RING/FYVE/PHD"/>
</dbReference>
<reference evidence="3" key="1">
    <citation type="submission" date="2021-12" db="EMBL/GenBank/DDBJ databases">
        <authorList>
            <person name="King R."/>
        </authorList>
    </citation>
    <scope>NUCLEOTIDE SEQUENCE</scope>
</reference>
<gene>
    <name evidence="3" type="ORF">DIATSA_LOCUS2871</name>
</gene>
<evidence type="ECO:0000256" key="1">
    <source>
        <dbReference type="SAM" id="MobiDB-lite"/>
    </source>
</evidence>
<dbReference type="AlphaFoldDB" id="A0A9N9QWK7"/>
<feature type="region of interest" description="Disordered" evidence="1">
    <location>
        <begin position="81"/>
        <end position="104"/>
    </location>
</feature>
<dbReference type="Gene3D" id="3.30.40.10">
    <property type="entry name" value="Zinc/RING finger domain, C3HC4 (zinc finger)"/>
    <property type="match status" value="1"/>
</dbReference>
<organism evidence="3 4">
    <name type="scientific">Diatraea saccharalis</name>
    <name type="common">sugarcane borer</name>
    <dbReference type="NCBI Taxonomy" id="40085"/>
    <lineage>
        <taxon>Eukaryota</taxon>
        <taxon>Metazoa</taxon>
        <taxon>Ecdysozoa</taxon>
        <taxon>Arthropoda</taxon>
        <taxon>Hexapoda</taxon>
        <taxon>Insecta</taxon>
        <taxon>Pterygota</taxon>
        <taxon>Neoptera</taxon>
        <taxon>Endopterygota</taxon>
        <taxon>Lepidoptera</taxon>
        <taxon>Glossata</taxon>
        <taxon>Ditrysia</taxon>
        <taxon>Pyraloidea</taxon>
        <taxon>Crambidae</taxon>
        <taxon>Crambinae</taxon>
        <taxon>Diatraea</taxon>
    </lineage>
</organism>
<dbReference type="InterPro" id="IPR057251">
    <property type="entry name" value="FP_C"/>
</dbReference>
<protein>
    <recommendedName>
        <fullName evidence="2">FP protein C-terminal domain-containing protein</fullName>
    </recommendedName>
</protein>
<feature type="compositionally biased region" description="Polar residues" evidence="1">
    <location>
        <begin position="83"/>
        <end position="104"/>
    </location>
</feature>
<dbReference type="Pfam" id="PF25298">
    <property type="entry name" value="Baculo_FP_2nd"/>
    <property type="match status" value="1"/>
</dbReference>
<dbReference type="CDD" id="cd15489">
    <property type="entry name" value="PHD_SF"/>
    <property type="match status" value="1"/>
</dbReference>
<dbReference type="InterPro" id="IPR011011">
    <property type="entry name" value="Znf_FYVE_PHD"/>
</dbReference>
<sequence length="270" mass="30919">MASKGTVCAGCFNIVDSRRHLKCSTCDSVYDLICLNVTKKRFNSFYGVSSDKKREWTCPKCSNKRPKGYNLNTPIRMDKETSDQMNNESLATNNVTQRSKSRSTNQINMSEGVDLINTIRNEIRTTIRDELAPIKKQLGDLRDSVEYMSKQYDDLIKTNDAIINDYQNLKTECQQIRSTASAMAVQLDTIEQYLRKNNLEIQVLLVPIRLCMCLSFSSPSNKALHAAARAKAKELSYKFVWVRDGRIFMRKSETSDFTHVRNGEVLEKLK</sequence>
<name>A0A9N9QWK7_9NEOP</name>
<evidence type="ECO:0000313" key="3">
    <source>
        <dbReference type="EMBL" id="CAG9784798.1"/>
    </source>
</evidence>
<dbReference type="SUPFAM" id="SSF57903">
    <property type="entry name" value="FYVE/PHD zinc finger"/>
    <property type="match status" value="1"/>
</dbReference>
<accession>A0A9N9QWK7</accession>
<dbReference type="EMBL" id="OU893344">
    <property type="protein sequence ID" value="CAG9784798.1"/>
    <property type="molecule type" value="Genomic_DNA"/>
</dbReference>